<evidence type="ECO:0000256" key="4">
    <source>
        <dbReference type="ARBA" id="ARBA00022741"/>
    </source>
</evidence>
<sequence length="570" mass="63278">MALLDSSSGLWTVLGQASNVAQLVGVDALGLVSMVVQAALAARRHRDACRQLAQHVVLVGGLLQELELAELMRWEATRRPLEQLSGALRRCYALVTACQDCRGGYIGRLLWGTRMAEELRAAEQEIDMFIRLVPLIALVDTTHDRRAKSTEGVPSVVASCSNSHTRIPRKAVELKEIVSQGATAVPRKVGEQLLGGGIVELQEQKLMDADELVELCTRTEVSCPGFKKFAFFDIVDGTDDFSAKRIVGRGGFGTVYKGQLTSGVMVAIKRLDENATVFDFNSELQLASLQHMNLVRLLGWCVHGKERLLVYEFMHNGSLDRIIFEKTKGPLLNWHKRLQIIKGLAEGLIYMHKRSLLWIIHGDLKPNNVLLDQDMNPKIADFGSARTLSSDIEEGRTIRIVGTSGYIAPEYASRGLYSVKIDVFGFGVLALVIISGRKNTILEEQGDTVGNLVRDAWQLWNDERLHELVDPLLRDGYEIYEMVRFVQVALLCAQEDPVDRPTMSDVIAFLNFESTSLLPDPKPPSELINRDATDFNLSTYVGQLNRTIAITITGSAPLSTRLRIIVDPET</sequence>
<evidence type="ECO:0000259" key="10">
    <source>
        <dbReference type="PROSITE" id="PS50011"/>
    </source>
</evidence>
<dbReference type="GO" id="GO:0005262">
    <property type="term" value="F:calcium channel activity"/>
    <property type="evidence" value="ECO:0007669"/>
    <property type="project" value="UniProtKB-ARBA"/>
</dbReference>
<organism evidence="11 12">
    <name type="scientific">Panicum miliaceum</name>
    <name type="common">Proso millet</name>
    <name type="synonym">Broomcorn millet</name>
    <dbReference type="NCBI Taxonomy" id="4540"/>
    <lineage>
        <taxon>Eukaryota</taxon>
        <taxon>Viridiplantae</taxon>
        <taxon>Streptophyta</taxon>
        <taxon>Embryophyta</taxon>
        <taxon>Tracheophyta</taxon>
        <taxon>Spermatophyta</taxon>
        <taxon>Magnoliopsida</taxon>
        <taxon>Liliopsida</taxon>
        <taxon>Poales</taxon>
        <taxon>Poaceae</taxon>
        <taxon>PACMAD clade</taxon>
        <taxon>Panicoideae</taxon>
        <taxon>Panicodae</taxon>
        <taxon>Paniceae</taxon>
        <taxon>Panicinae</taxon>
        <taxon>Panicum</taxon>
        <taxon>Panicum sect. Panicum</taxon>
    </lineage>
</organism>
<dbReference type="InterPro" id="IPR008271">
    <property type="entry name" value="Ser/Thr_kinase_AS"/>
</dbReference>
<dbReference type="PANTHER" id="PTHR27006:SF627">
    <property type="entry name" value="PROTEIN KINASE DOMAIN-CONTAINING PROTEIN"/>
    <property type="match status" value="1"/>
</dbReference>
<keyword evidence="5" id="KW-0418">Kinase</keyword>
<evidence type="ECO:0000256" key="9">
    <source>
        <dbReference type="PROSITE-ProRule" id="PRU10141"/>
    </source>
</evidence>
<dbReference type="PANTHER" id="PTHR27006">
    <property type="entry name" value="PROMASTIGOTE SURFACE ANTIGEN PROTEIN PSA"/>
    <property type="match status" value="1"/>
</dbReference>
<dbReference type="EMBL" id="PQIB02000657">
    <property type="protein sequence ID" value="RLM48955.1"/>
    <property type="molecule type" value="Genomic_DNA"/>
</dbReference>
<evidence type="ECO:0000256" key="6">
    <source>
        <dbReference type="ARBA" id="ARBA00022840"/>
    </source>
</evidence>
<dbReference type="GO" id="GO:0016020">
    <property type="term" value="C:membrane"/>
    <property type="evidence" value="ECO:0007669"/>
    <property type="project" value="UniProtKB-SubCell"/>
</dbReference>
<dbReference type="SMART" id="SM00220">
    <property type="entry name" value="S_TKc"/>
    <property type="match status" value="1"/>
</dbReference>
<dbReference type="InterPro" id="IPR000719">
    <property type="entry name" value="Prot_kinase_dom"/>
</dbReference>
<keyword evidence="4 9" id="KW-0547">Nucleotide-binding</keyword>
<dbReference type="PROSITE" id="PS50011">
    <property type="entry name" value="PROTEIN_KINASE_DOM"/>
    <property type="match status" value="1"/>
</dbReference>
<feature type="binding site" evidence="9">
    <location>
        <position position="269"/>
    </location>
    <ligand>
        <name>ATP</name>
        <dbReference type="ChEBI" id="CHEBI:30616"/>
    </ligand>
</feature>
<dbReference type="OrthoDB" id="615135at2759"/>
<keyword evidence="2" id="KW-0808">Transferase</keyword>
<evidence type="ECO:0000256" key="5">
    <source>
        <dbReference type="ARBA" id="ARBA00022777"/>
    </source>
</evidence>
<reference evidence="12" key="1">
    <citation type="journal article" date="2019" name="Nat. Commun.">
        <title>The genome of broomcorn millet.</title>
        <authorList>
            <person name="Zou C."/>
            <person name="Miki D."/>
            <person name="Li D."/>
            <person name="Tang Q."/>
            <person name="Xiao L."/>
            <person name="Rajput S."/>
            <person name="Deng P."/>
            <person name="Jia W."/>
            <person name="Huang R."/>
            <person name="Zhang M."/>
            <person name="Sun Y."/>
            <person name="Hu J."/>
            <person name="Fu X."/>
            <person name="Schnable P.S."/>
            <person name="Li F."/>
            <person name="Zhang H."/>
            <person name="Feng B."/>
            <person name="Zhu X."/>
            <person name="Liu R."/>
            <person name="Schnable J.C."/>
            <person name="Zhu J.-K."/>
            <person name="Zhang H."/>
        </authorList>
    </citation>
    <scope>NUCLEOTIDE SEQUENCE [LARGE SCALE GENOMIC DNA]</scope>
</reference>
<keyword evidence="3" id="KW-0812">Transmembrane</keyword>
<dbReference type="GO" id="GO:0007166">
    <property type="term" value="P:cell surface receptor signaling pathway"/>
    <property type="evidence" value="ECO:0007669"/>
    <property type="project" value="InterPro"/>
</dbReference>
<dbReference type="AlphaFoldDB" id="A0A3L6PAX2"/>
<dbReference type="PROSITE" id="PS00108">
    <property type="entry name" value="PROTEIN_KINASE_ST"/>
    <property type="match status" value="1"/>
</dbReference>
<dbReference type="GO" id="GO:0005524">
    <property type="term" value="F:ATP binding"/>
    <property type="evidence" value="ECO:0007669"/>
    <property type="project" value="UniProtKB-UniRule"/>
</dbReference>
<dbReference type="FunFam" id="1.20.930.20:FF:000003">
    <property type="entry name" value="DNA mismatch repair protein MLH1"/>
    <property type="match status" value="1"/>
</dbReference>
<dbReference type="CDD" id="cd21037">
    <property type="entry name" value="MLKL_NTD"/>
    <property type="match status" value="1"/>
</dbReference>
<dbReference type="Gene3D" id="3.30.200.20">
    <property type="entry name" value="Phosphorylase Kinase, domain 1"/>
    <property type="match status" value="1"/>
</dbReference>
<evidence type="ECO:0000313" key="12">
    <source>
        <dbReference type="Proteomes" id="UP000275267"/>
    </source>
</evidence>
<dbReference type="FunFam" id="3.30.200.20:FF:000015">
    <property type="entry name" value="Somatic embryogenesis receptor kinase 1"/>
    <property type="match status" value="1"/>
</dbReference>
<accession>A0A3L6PAX2</accession>
<dbReference type="InterPro" id="IPR059179">
    <property type="entry name" value="MLKL-like_MCAfunc"/>
</dbReference>
<dbReference type="STRING" id="4540.A0A3L6PAX2"/>
<dbReference type="InterPro" id="IPR036537">
    <property type="entry name" value="Adaptor_Cbl_N_dom_sf"/>
</dbReference>
<name>A0A3L6PAX2_PANMI</name>
<dbReference type="FunFam" id="1.10.510.10:FF:000384">
    <property type="entry name" value="G-type lectin S-receptor-like serine/threonine-protein kinase"/>
    <property type="match status" value="1"/>
</dbReference>
<dbReference type="InterPro" id="IPR017441">
    <property type="entry name" value="Protein_kinase_ATP_BS"/>
</dbReference>
<evidence type="ECO:0000256" key="2">
    <source>
        <dbReference type="ARBA" id="ARBA00022679"/>
    </source>
</evidence>
<dbReference type="Pfam" id="PF00069">
    <property type="entry name" value="Pkinase"/>
    <property type="match status" value="1"/>
</dbReference>
<dbReference type="Gene3D" id="1.20.930.20">
    <property type="entry name" value="Adaptor protein Cbl, N-terminal domain"/>
    <property type="match status" value="1"/>
</dbReference>
<dbReference type="InterPro" id="IPR011009">
    <property type="entry name" value="Kinase-like_dom_sf"/>
</dbReference>
<keyword evidence="12" id="KW-1185">Reference proteome</keyword>
<evidence type="ECO:0000256" key="3">
    <source>
        <dbReference type="ARBA" id="ARBA00022692"/>
    </source>
</evidence>
<dbReference type="CDD" id="cd14066">
    <property type="entry name" value="STKc_IRAK"/>
    <property type="match status" value="1"/>
</dbReference>
<keyword evidence="6 9" id="KW-0067">ATP-binding</keyword>
<proteinExistence type="predicted"/>
<keyword evidence="8" id="KW-0472">Membrane</keyword>
<dbReference type="PROSITE" id="PS00107">
    <property type="entry name" value="PROTEIN_KINASE_ATP"/>
    <property type="match status" value="1"/>
</dbReference>
<dbReference type="GO" id="GO:0004672">
    <property type="term" value="F:protein kinase activity"/>
    <property type="evidence" value="ECO:0007669"/>
    <property type="project" value="InterPro"/>
</dbReference>
<dbReference type="Gene3D" id="1.10.510.10">
    <property type="entry name" value="Transferase(Phosphotransferase) domain 1"/>
    <property type="match status" value="1"/>
</dbReference>
<evidence type="ECO:0000256" key="7">
    <source>
        <dbReference type="ARBA" id="ARBA00022989"/>
    </source>
</evidence>
<evidence type="ECO:0000256" key="8">
    <source>
        <dbReference type="ARBA" id="ARBA00023136"/>
    </source>
</evidence>
<dbReference type="Proteomes" id="UP000275267">
    <property type="component" value="Unassembled WGS sequence"/>
</dbReference>
<comment type="subcellular location">
    <subcellularLocation>
        <location evidence="1">Membrane</location>
        <topology evidence="1">Single-pass membrane protein</topology>
    </subcellularLocation>
</comment>
<feature type="domain" description="Protein kinase" evidence="10">
    <location>
        <begin position="241"/>
        <end position="518"/>
    </location>
</feature>
<dbReference type="InterPro" id="IPR045766">
    <property type="entry name" value="MCAfunc"/>
</dbReference>
<protein>
    <submittedName>
        <fullName evidence="11">Cysteine-rich receptor-like protein kinase 19</fullName>
    </submittedName>
</protein>
<gene>
    <name evidence="11" type="ORF">C2845_PMPSC055729</name>
</gene>
<evidence type="ECO:0000313" key="11">
    <source>
        <dbReference type="EMBL" id="RLM48955.1"/>
    </source>
</evidence>
<dbReference type="SUPFAM" id="SSF56112">
    <property type="entry name" value="Protein kinase-like (PK-like)"/>
    <property type="match status" value="1"/>
</dbReference>
<dbReference type="Pfam" id="PF19584">
    <property type="entry name" value="MCAfunc"/>
    <property type="match status" value="1"/>
</dbReference>
<evidence type="ECO:0000256" key="1">
    <source>
        <dbReference type="ARBA" id="ARBA00004167"/>
    </source>
</evidence>
<comment type="caution">
    <text evidence="11">The sequence shown here is derived from an EMBL/GenBank/DDBJ whole genome shotgun (WGS) entry which is preliminary data.</text>
</comment>
<keyword evidence="7" id="KW-1133">Transmembrane helix</keyword>